<feature type="transmembrane region" description="Helical" evidence="8">
    <location>
        <begin position="244"/>
        <end position="265"/>
    </location>
</feature>
<feature type="transmembrane region" description="Helical" evidence="8">
    <location>
        <begin position="489"/>
        <end position="506"/>
    </location>
</feature>
<proteinExistence type="inferred from homology"/>
<dbReference type="PROSITE" id="PS50850">
    <property type="entry name" value="MFS"/>
    <property type="match status" value="1"/>
</dbReference>
<dbReference type="PANTHER" id="PTHR48022">
    <property type="entry name" value="PLASTIDIC GLUCOSE TRANSPORTER 4"/>
    <property type="match status" value="1"/>
</dbReference>
<feature type="transmembrane region" description="Helical" evidence="8">
    <location>
        <begin position="380"/>
        <end position="398"/>
    </location>
</feature>
<organism evidence="10 11">
    <name type="scientific">Wickerhamomyces pijperi</name>
    <name type="common">Yeast</name>
    <name type="synonym">Pichia pijperi</name>
    <dbReference type="NCBI Taxonomy" id="599730"/>
    <lineage>
        <taxon>Eukaryota</taxon>
        <taxon>Fungi</taxon>
        <taxon>Dikarya</taxon>
        <taxon>Ascomycota</taxon>
        <taxon>Saccharomycotina</taxon>
        <taxon>Saccharomycetes</taxon>
        <taxon>Phaffomycetales</taxon>
        <taxon>Wickerhamomycetaceae</taxon>
        <taxon>Wickerhamomyces</taxon>
    </lineage>
</organism>
<dbReference type="Pfam" id="PF00083">
    <property type="entry name" value="Sugar_tr"/>
    <property type="match status" value="1"/>
</dbReference>
<dbReference type="OrthoDB" id="2241241at2759"/>
<comment type="similarity">
    <text evidence="2 7">Belongs to the major facilitator superfamily. Sugar transporter (TC 2.A.1.1) family.</text>
</comment>
<reference evidence="10" key="1">
    <citation type="journal article" date="2021" name="Open Biol.">
        <title>Shared evolutionary footprints suggest mitochondrial oxidative damage underlies multiple complex I losses in fungi.</title>
        <authorList>
            <person name="Schikora-Tamarit M.A."/>
            <person name="Marcet-Houben M."/>
            <person name="Nosek J."/>
            <person name="Gabaldon T."/>
        </authorList>
    </citation>
    <scope>NUCLEOTIDE SEQUENCE</scope>
    <source>
        <strain evidence="10">CBS2887</strain>
    </source>
</reference>
<accession>A0A9P8Q9H8</accession>
<feature type="transmembrane region" description="Helical" evidence="8">
    <location>
        <begin position="182"/>
        <end position="199"/>
    </location>
</feature>
<dbReference type="PROSITE" id="PS00216">
    <property type="entry name" value="SUGAR_TRANSPORT_1"/>
    <property type="match status" value="1"/>
</dbReference>
<dbReference type="GO" id="GO:0005351">
    <property type="term" value="F:carbohydrate:proton symporter activity"/>
    <property type="evidence" value="ECO:0007669"/>
    <property type="project" value="TreeGrafter"/>
</dbReference>
<name>A0A9P8Q9H8_WICPI</name>
<evidence type="ECO:0000313" key="11">
    <source>
        <dbReference type="Proteomes" id="UP000774326"/>
    </source>
</evidence>
<dbReference type="EMBL" id="JAEUBG010001443">
    <property type="protein sequence ID" value="KAH3686426.1"/>
    <property type="molecule type" value="Genomic_DNA"/>
</dbReference>
<dbReference type="InterPro" id="IPR005828">
    <property type="entry name" value="MFS_sugar_transport-like"/>
</dbReference>
<evidence type="ECO:0000256" key="1">
    <source>
        <dbReference type="ARBA" id="ARBA00004141"/>
    </source>
</evidence>
<evidence type="ECO:0000256" key="2">
    <source>
        <dbReference type="ARBA" id="ARBA00010992"/>
    </source>
</evidence>
<evidence type="ECO:0000256" key="4">
    <source>
        <dbReference type="ARBA" id="ARBA00022692"/>
    </source>
</evidence>
<dbReference type="CDD" id="cd17356">
    <property type="entry name" value="MFS_HXT"/>
    <property type="match status" value="1"/>
</dbReference>
<dbReference type="AlphaFoldDB" id="A0A9P8Q9H8"/>
<evidence type="ECO:0000256" key="3">
    <source>
        <dbReference type="ARBA" id="ARBA00022448"/>
    </source>
</evidence>
<dbReference type="InterPro" id="IPR036259">
    <property type="entry name" value="MFS_trans_sf"/>
</dbReference>
<keyword evidence="3 7" id="KW-0813">Transport</keyword>
<evidence type="ECO:0000256" key="6">
    <source>
        <dbReference type="ARBA" id="ARBA00023136"/>
    </source>
</evidence>
<keyword evidence="6 8" id="KW-0472">Membrane</keyword>
<sequence length="570" mass="61599">MSTDIENNNQEVKENITNVPTGASVSTSTLNEKTGTTAITTAATAVTVDTQAPDVPLTYEKTMAGLKTFCFLAVANSFTGFAFGWDVGTAGGIVNFPSFQARFGSLSEATGTSTINSWVVGCIISMFNLGCAFGGMLLSKVADKIGRKKAIFIGCAIYAVGTLIQITSIVQSSWVQVLVGRIISGLSIGLFSVVTPMLISECSPTCVRGQLVVFFQVFITFGIFMGNITNFACNRYRSGEDSEWMIPIGLNFVWLAVIIAATIFMHESPAYLLAKGEYEKSAEVTRVIHATKDITESESVFVEELIQKRLNEHEATTNNANDDAKIPWNEFIVGKPKLGLRLIIGMCVMMFQQLSGANYFFYYGTTLFRSVGMDNPYKTAIILGAVNFASTFLGTWAVKKFGRKACLLTGSAVMGVSMLVYAILGSFFLVNKETGTSSRAIGGVMIAVTCIYIIGFASTWGPVAFVVVSELFPSRVRVMSMSCSVAMNWISNFLISLLTPTIINAIDFKYGFIFAGCLLASFVVVFWLLKETKDCQTDEDTDNLYAGKTTVADADTESTASDSVASSAEK</sequence>
<evidence type="ECO:0000256" key="8">
    <source>
        <dbReference type="SAM" id="Phobius"/>
    </source>
</evidence>
<evidence type="ECO:0000256" key="7">
    <source>
        <dbReference type="RuleBase" id="RU003346"/>
    </source>
</evidence>
<gene>
    <name evidence="10" type="ORF">WICPIJ_002605</name>
</gene>
<feature type="transmembrane region" description="Helical" evidence="8">
    <location>
        <begin position="150"/>
        <end position="170"/>
    </location>
</feature>
<keyword evidence="5 8" id="KW-1133">Transmembrane helix</keyword>
<feature type="transmembrane region" description="Helical" evidence="8">
    <location>
        <begin position="115"/>
        <end position="138"/>
    </location>
</feature>
<evidence type="ECO:0000313" key="10">
    <source>
        <dbReference type="EMBL" id="KAH3686426.1"/>
    </source>
</evidence>
<feature type="transmembrane region" description="Helical" evidence="8">
    <location>
        <begin position="211"/>
        <end position="232"/>
    </location>
</feature>
<reference evidence="10" key="2">
    <citation type="submission" date="2021-01" db="EMBL/GenBank/DDBJ databases">
        <authorList>
            <person name="Schikora-Tamarit M.A."/>
        </authorList>
    </citation>
    <scope>NUCLEOTIDE SEQUENCE</scope>
    <source>
        <strain evidence="10">CBS2887</strain>
    </source>
</reference>
<feature type="transmembrane region" description="Helical" evidence="8">
    <location>
        <begin position="69"/>
        <end position="95"/>
    </location>
</feature>
<dbReference type="Gene3D" id="1.20.1250.20">
    <property type="entry name" value="MFS general substrate transporter like domains"/>
    <property type="match status" value="1"/>
</dbReference>
<dbReference type="InterPro" id="IPR020846">
    <property type="entry name" value="MFS_dom"/>
</dbReference>
<dbReference type="PANTHER" id="PTHR48022:SF50">
    <property type="entry name" value="HEXOSE TRANSPORTER HXT14"/>
    <property type="match status" value="1"/>
</dbReference>
<dbReference type="NCBIfam" id="TIGR00879">
    <property type="entry name" value="SP"/>
    <property type="match status" value="1"/>
</dbReference>
<feature type="transmembrane region" description="Helical" evidence="8">
    <location>
        <begin position="512"/>
        <end position="529"/>
    </location>
</feature>
<dbReference type="SUPFAM" id="SSF103473">
    <property type="entry name" value="MFS general substrate transporter"/>
    <property type="match status" value="1"/>
</dbReference>
<dbReference type="Proteomes" id="UP000774326">
    <property type="component" value="Unassembled WGS sequence"/>
</dbReference>
<evidence type="ECO:0000256" key="5">
    <source>
        <dbReference type="ARBA" id="ARBA00022989"/>
    </source>
</evidence>
<protein>
    <recommendedName>
        <fullName evidence="9">Major facilitator superfamily (MFS) profile domain-containing protein</fullName>
    </recommendedName>
</protein>
<dbReference type="InterPro" id="IPR005829">
    <property type="entry name" value="Sugar_transporter_CS"/>
</dbReference>
<comment type="subcellular location">
    <subcellularLocation>
        <location evidence="1">Membrane</location>
        <topology evidence="1">Multi-pass membrane protein</topology>
    </subcellularLocation>
</comment>
<dbReference type="GO" id="GO:0005886">
    <property type="term" value="C:plasma membrane"/>
    <property type="evidence" value="ECO:0007669"/>
    <property type="project" value="TreeGrafter"/>
</dbReference>
<evidence type="ECO:0000259" key="9">
    <source>
        <dbReference type="PROSITE" id="PS50850"/>
    </source>
</evidence>
<comment type="caution">
    <text evidence="10">The sequence shown here is derived from an EMBL/GenBank/DDBJ whole genome shotgun (WGS) entry which is preliminary data.</text>
</comment>
<dbReference type="InterPro" id="IPR003663">
    <property type="entry name" value="Sugar/inositol_transpt"/>
</dbReference>
<feature type="transmembrane region" description="Helical" evidence="8">
    <location>
        <begin position="441"/>
        <end position="468"/>
    </location>
</feature>
<feature type="domain" description="Major facilitator superfamily (MFS) profile" evidence="9">
    <location>
        <begin position="72"/>
        <end position="533"/>
    </location>
</feature>
<keyword evidence="11" id="KW-1185">Reference proteome</keyword>
<dbReference type="PRINTS" id="PR00171">
    <property type="entry name" value="SUGRTRNSPORT"/>
</dbReference>
<dbReference type="PROSITE" id="PS00217">
    <property type="entry name" value="SUGAR_TRANSPORT_2"/>
    <property type="match status" value="1"/>
</dbReference>
<feature type="transmembrane region" description="Helical" evidence="8">
    <location>
        <begin position="405"/>
        <end position="429"/>
    </location>
</feature>
<keyword evidence="4 8" id="KW-0812">Transmembrane</keyword>
<feature type="transmembrane region" description="Helical" evidence="8">
    <location>
        <begin position="338"/>
        <end position="360"/>
    </location>
</feature>
<dbReference type="InterPro" id="IPR050360">
    <property type="entry name" value="MFS_Sugar_Transporters"/>
</dbReference>